<dbReference type="PROSITE" id="PS50263">
    <property type="entry name" value="CN_HYDROLASE"/>
    <property type="match status" value="1"/>
</dbReference>
<dbReference type="InterPro" id="IPR003010">
    <property type="entry name" value="C-N_Hydrolase"/>
</dbReference>
<feature type="domain" description="CN hydrolase" evidence="2">
    <location>
        <begin position="1"/>
        <end position="236"/>
    </location>
</feature>
<dbReference type="Proteomes" id="UP000831019">
    <property type="component" value="Plasmid pDSM109990_c"/>
</dbReference>
<dbReference type="PROSITE" id="PS01227">
    <property type="entry name" value="UPF0012"/>
    <property type="match status" value="1"/>
</dbReference>
<reference evidence="4" key="1">
    <citation type="journal article" date="2022" name="Microorganisms">
        <title>Beyond the ABCs#Discovery of Three New Plasmid Types in Rhodobacterales (RepQ, RepY, RepW).</title>
        <authorList>
            <person name="Freese H.M."/>
            <person name="Ringel V."/>
            <person name="Overmann J."/>
            <person name="Petersen J."/>
        </authorList>
    </citation>
    <scope>NUCLEOTIDE SEQUENCE [LARGE SCALE GENOMIC DNA]</scope>
    <source>
        <strain evidence="4">DSM 109990</strain>
        <plasmid evidence="4">pDSM109990_c</plasmid>
    </source>
</reference>
<protein>
    <submittedName>
        <fullName evidence="3">(R)-stereoselective amidase</fullName>
        <ecNumber evidence="3">3.5.1.100</ecNumber>
    </submittedName>
</protein>
<evidence type="ECO:0000313" key="4">
    <source>
        <dbReference type="Proteomes" id="UP000831019"/>
    </source>
</evidence>
<dbReference type="InterPro" id="IPR001110">
    <property type="entry name" value="UPF0012_CS"/>
</dbReference>
<dbReference type="PANTHER" id="PTHR23088:SF27">
    <property type="entry name" value="DEAMINATED GLUTATHIONE AMIDASE"/>
    <property type="match status" value="1"/>
</dbReference>
<evidence type="ECO:0000313" key="3">
    <source>
        <dbReference type="EMBL" id="UOA16996.1"/>
    </source>
</evidence>
<dbReference type="PANTHER" id="PTHR23088">
    <property type="entry name" value="NITRILASE-RELATED"/>
    <property type="match status" value="1"/>
</dbReference>
<keyword evidence="3" id="KW-0614">Plasmid</keyword>
<sequence length="263" mass="28245">MPALLQALAKSGDKKANLATIEHYATVAASVGSEFICFPELFMTGYNLGTTLRDLAEPMDGPSVHRLSEIARRHNVGLIVGMPERDGDSIYNSAVAVDGQGRVAGVCRKIQLFGAVEPEIFTPGQSLTIVTIGERRLGILICYDVEFPELSRALANKGAEIICAPTANMTPFFEVPKTLVRARALENGIPFVYANLCGQENDLHYTGLSGIVGFDGIDRARAGRTGETLLHASFANLGASDGDPLRSTQLNDLRLEALKVLQT</sequence>
<dbReference type="Gene3D" id="3.60.110.10">
    <property type="entry name" value="Carbon-nitrogen hydrolase"/>
    <property type="match status" value="1"/>
</dbReference>
<gene>
    <name evidence="3" type="primary">ramA</name>
    <name evidence="3" type="ORF">DSM109990_03887</name>
</gene>
<keyword evidence="4" id="KW-1185">Reference proteome</keyword>
<dbReference type="CDD" id="cd07576">
    <property type="entry name" value="R-amidase_like"/>
    <property type="match status" value="1"/>
</dbReference>
<keyword evidence="3" id="KW-0378">Hydrolase</keyword>
<dbReference type="InterPro" id="IPR044083">
    <property type="entry name" value="RamA-like"/>
</dbReference>
<dbReference type="Pfam" id="PF00795">
    <property type="entry name" value="CN_hydrolase"/>
    <property type="match status" value="1"/>
</dbReference>
<evidence type="ECO:0000259" key="2">
    <source>
        <dbReference type="PROSITE" id="PS50263"/>
    </source>
</evidence>
<organism evidence="3 4">
    <name type="scientific">Sulfitobacter dubius</name>
    <dbReference type="NCBI Taxonomy" id="218673"/>
    <lineage>
        <taxon>Bacteria</taxon>
        <taxon>Pseudomonadati</taxon>
        <taxon>Pseudomonadota</taxon>
        <taxon>Alphaproteobacteria</taxon>
        <taxon>Rhodobacterales</taxon>
        <taxon>Roseobacteraceae</taxon>
        <taxon>Sulfitobacter</taxon>
    </lineage>
</organism>
<accession>A0ABY3ZQW6</accession>
<dbReference type="InterPro" id="IPR036526">
    <property type="entry name" value="C-N_Hydrolase_sf"/>
</dbReference>
<dbReference type="SUPFAM" id="SSF56317">
    <property type="entry name" value="Carbon-nitrogen hydrolase"/>
    <property type="match status" value="1"/>
</dbReference>
<dbReference type="RefSeq" id="WP_243263776.1">
    <property type="nucleotide sequence ID" value="NZ_CP085147.1"/>
</dbReference>
<evidence type="ECO:0000256" key="1">
    <source>
        <dbReference type="ARBA" id="ARBA00010613"/>
    </source>
</evidence>
<proteinExistence type="inferred from homology"/>
<dbReference type="EC" id="3.5.1.100" evidence="3"/>
<dbReference type="GO" id="GO:0016787">
    <property type="term" value="F:hydrolase activity"/>
    <property type="evidence" value="ECO:0007669"/>
    <property type="project" value="UniProtKB-KW"/>
</dbReference>
<dbReference type="EMBL" id="CP085147">
    <property type="protein sequence ID" value="UOA16996.1"/>
    <property type="molecule type" value="Genomic_DNA"/>
</dbReference>
<comment type="similarity">
    <text evidence="1">Belongs to the carbon-nitrogen hydrolase superfamily. NIT1/NIT2 family.</text>
</comment>
<geneLocation type="plasmid" evidence="3 4">
    <name>pDSM109990_c</name>
</geneLocation>
<name>A0ABY3ZQW6_9RHOB</name>